<keyword evidence="2" id="KW-1185">Reference proteome</keyword>
<organism evidence="1 2">
    <name type="scientific">Paenibacillus aceti</name>
    <dbReference type="NCBI Taxonomy" id="1820010"/>
    <lineage>
        <taxon>Bacteria</taxon>
        <taxon>Bacillati</taxon>
        <taxon>Bacillota</taxon>
        <taxon>Bacilli</taxon>
        <taxon>Bacillales</taxon>
        <taxon>Paenibacillaceae</taxon>
        <taxon>Paenibacillus</taxon>
    </lineage>
</organism>
<dbReference type="Proteomes" id="UP000608420">
    <property type="component" value="Unassembled WGS sequence"/>
</dbReference>
<proteinExistence type="predicted"/>
<reference evidence="2" key="1">
    <citation type="journal article" date="2019" name="Int. J. Syst. Evol. Microbiol.">
        <title>The Global Catalogue of Microorganisms (GCM) 10K type strain sequencing project: providing services to taxonomists for standard genome sequencing and annotation.</title>
        <authorList>
            <consortium name="The Broad Institute Genomics Platform"/>
            <consortium name="The Broad Institute Genome Sequencing Center for Infectious Disease"/>
            <person name="Wu L."/>
            <person name="Ma J."/>
        </authorList>
    </citation>
    <scope>NUCLEOTIDE SEQUENCE [LARGE SCALE GENOMIC DNA]</scope>
    <source>
        <strain evidence="2">CGMCC 1.15420</strain>
    </source>
</reference>
<dbReference type="InterPro" id="IPR021525">
    <property type="entry name" value="DUF3189"/>
</dbReference>
<dbReference type="EMBL" id="BMIW01000021">
    <property type="protein sequence ID" value="GGG05242.1"/>
    <property type="molecule type" value="Genomic_DNA"/>
</dbReference>
<name>A0ABQ1VZG2_9BACL</name>
<dbReference type="RefSeq" id="WP_120462275.1">
    <property type="nucleotide sequence ID" value="NZ_BMIW01000021.1"/>
</dbReference>
<sequence>MIYIYNCYGGTHTSALAAAYHLNRLPRDRKPLKEEILNSYLFDKLTSNDHGKLIHHGKDDQGNDVFSVGRGSSKAVIPGIYGSFQLMENRGELSETVVISNTSPTVPWLMTVGGFCSRALKLTTLGRMFLVLGAQKTYKNIINLVDASIQSGHTAPAKVLLLNNTEFKP</sequence>
<accession>A0ABQ1VZG2</accession>
<protein>
    <submittedName>
        <fullName evidence="1">ABC transporter</fullName>
    </submittedName>
</protein>
<dbReference type="Pfam" id="PF11385">
    <property type="entry name" value="DUF3189"/>
    <property type="match status" value="1"/>
</dbReference>
<comment type="caution">
    <text evidence="1">The sequence shown here is derived from an EMBL/GenBank/DDBJ whole genome shotgun (WGS) entry which is preliminary data.</text>
</comment>
<evidence type="ECO:0000313" key="2">
    <source>
        <dbReference type="Proteomes" id="UP000608420"/>
    </source>
</evidence>
<evidence type="ECO:0000313" key="1">
    <source>
        <dbReference type="EMBL" id="GGG05242.1"/>
    </source>
</evidence>
<gene>
    <name evidence="1" type="ORF">GCM10010913_28860</name>
</gene>